<feature type="chain" id="PRO_5044826022" evidence="1">
    <location>
        <begin position="25"/>
        <end position="396"/>
    </location>
</feature>
<name>A0ABD3N2N7_9STRA</name>
<organism evidence="2 3">
    <name type="scientific">Cyclotella atomus</name>
    <dbReference type="NCBI Taxonomy" id="382360"/>
    <lineage>
        <taxon>Eukaryota</taxon>
        <taxon>Sar</taxon>
        <taxon>Stramenopiles</taxon>
        <taxon>Ochrophyta</taxon>
        <taxon>Bacillariophyta</taxon>
        <taxon>Coscinodiscophyceae</taxon>
        <taxon>Thalassiosirophycidae</taxon>
        <taxon>Stephanodiscales</taxon>
        <taxon>Stephanodiscaceae</taxon>
        <taxon>Cyclotella</taxon>
    </lineage>
</organism>
<evidence type="ECO:0000313" key="3">
    <source>
        <dbReference type="Proteomes" id="UP001530400"/>
    </source>
</evidence>
<protein>
    <submittedName>
        <fullName evidence="2">Uncharacterized protein</fullName>
    </submittedName>
</protein>
<proteinExistence type="predicted"/>
<gene>
    <name evidence="2" type="ORF">ACHAWO_004954</name>
</gene>
<evidence type="ECO:0000256" key="1">
    <source>
        <dbReference type="SAM" id="SignalP"/>
    </source>
</evidence>
<keyword evidence="1" id="KW-0732">Signal</keyword>
<comment type="caution">
    <text evidence="2">The sequence shown here is derived from an EMBL/GenBank/DDBJ whole genome shotgun (WGS) entry which is preliminary data.</text>
</comment>
<sequence length="396" mass="45418">MRSVQIRIASLATALFLLTDGAESFSQVARIGTLPSCPSPTALFAREALETKETKIRDRILEQIDTGLRDMTGYEEYLETAEELFDEDEDDGAIDAATLGQWDERDFQDKFDYEWDPSKGEQDPNTPDPQFEYLQTVEVDEEGIEVGYNPMYGVSNPFDERTIINPPDSYVIDEKTRDDRMVTPEFLEDDPEKAINQEITAFRKSLKIIETHVDPFLKQEVPSHTAKWHGYPEQLSFPPKDYHNNRFTDPKDRTDFDSMGPAKARVVATEMARQKNNEWLPEGLSRKYHEKKFAVFKKNGILTGSTLPGEKDPDIVAKIRPALEVLGDVVELLSIECETVFRFKYHGLIKNKRGMQAWTAKLIRNCDVDCTGVVFETGFRKRDPWYDGGSHWYGPY</sequence>
<dbReference type="AlphaFoldDB" id="A0ABD3N2N7"/>
<dbReference type="Proteomes" id="UP001530400">
    <property type="component" value="Unassembled WGS sequence"/>
</dbReference>
<keyword evidence="3" id="KW-1185">Reference proteome</keyword>
<reference evidence="2 3" key="1">
    <citation type="submission" date="2024-10" db="EMBL/GenBank/DDBJ databases">
        <title>Updated reference genomes for cyclostephanoid diatoms.</title>
        <authorList>
            <person name="Roberts W.R."/>
            <person name="Alverson A.J."/>
        </authorList>
    </citation>
    <scope>NUCLEOTIDE SEQUENCE [LARGE SCALE GENOMIC DNA]</scope>
    <source>
        <strain evidence="2 3">AJA010-31</strain>
    </source>
</reference>
<accession>A0ABD3N2N7</accession>
<evidence type="ECO:0000313" key="2">
    <source>
        <dbReference type="EMBL" id="KAL3766980.1"/>
    </source>
</evidence>
<dbReference type="EMBL" id="JALLPJ020001375">
    <property type="protein sequence ID" value="KAL3766980.1"/>
    <property type="molecule type" value="Genomic_DNA"/>
</dbReference>
<feature type="signal peptide" evidence="1">
    <location>
        <begin position="1"/>
        <end position="24"/>
    </location>
</feature>